<dbReference type="InterPro" id="IPR052336">
    <property type="entry name" value="MlaD_Phospholipid_Transporter"/>
</dbReference>
<feature type="coiled-coil region" evidence="1">
    <location>
        <begin position="285"/>
        <end position="312"/>
    </location>
</feature>
<organism evidence="4">
    <name type="scientific">Shewanella frigidimarina</name>
    <dbReference type="NCBI Taxonomy" id="56812"/>
    <lineage>
        <taxon>Bacteria</taxon>
        <taxon>Pseudomonadati</taxon>
        <taxon>Pseudomonadota</taxon>
        <taxon>Gammaproteobacteria</taxon>
        <taxon>Alteromonadales</taxon>
        <taxon>Shewanellaceae</taxon>
        <taxon>Shewanella</taxon>
    </lineage>
</organism>
<dbReference type="PANTHER" id="PTHR33371">
    <property type="entry name" value="INTERMEMBRANE PHOSPHOLIPID TRANSPORT SYSTEM BINDING PROTEIN MLAD-RELATED"/>
    <property type="match status" value="1"/>
</dbReference>
<sequence length="327" mass="35624">MSKSQRLPLAIGAFIFGAIILVFIALLFFSGGRIFAEKAPVVMFFNSSVQGLQVGAPVKLKGVIIGEISDISIDFPNDNSQGVTAAVHADLLLKRINIKGIQVGEEFFSHAIDNGLRAQLNYLSLLTGLLYVELDFFPNTSPVFHGEKDQLLELPTIATDFESLSKDLQSLDLKSLVNNVDNLAQQLSDIAASGKIQQVLDNFDNAAKAVKSTAINLDNTQAALGKNGFEVLLKLDNLLVQLNHDEPKLVESLNHSLTELRSTLLSINQLANQAGNTLDQNSPLLIELTNTLEEIRRTARSLRSLSETLDEQPEAIIRGKKALPLGE</sequence>
<comment type="caution">
    <text evidence="4">The sequence shown here is derived from an EMBL/GenBank/DDBJ whole genome shotgun (WGS) entry which is preliminary data.</text>
</comment>
<protein>
    <recommendedName>
        <fullName evidence="3">Mce/MlaD domain-containing protein</fullName>
    </recommendedName>
</protein>
<dbReference type="EMBL" id="LRDC01000035">
    <property type="protein sequence ID" value="KVX00767.1"/>
    <property type="molecule type" value="Genomic_DNA"/>
</dbReference>
<keyword evidence="2" id="KW-1133">Transmembrane helix</keyword>
<dbReference type="Proteomes" id="UP000055702">
    <property type="component" value="Unassembled WGS sequence"/>
</dbReference>
<keyword evidence="1" id="KW-0175">Coiled coil</keyword>
<dbReference type="PANTHER" id="PTHR33371:SF4">
    <property type="entry name" value="INTERMEMBRANE PHOSPHOLIPID TRANSPORT SYSTEM BINDING PROTEIN MLAD"/>
    <property type="match status" value="1"/>
</dbReference>
<evidence type="ECO:0000313" key="4">
    <source>
        <dbReference type="EMBL" id="KVX00767.1"/>
    </source>
</evidence>
<evidence type="ECO:0000256" key="1">
    <source>
        <dbReference type="SAM" id="Coils"/>
    </source>
</evidence>
<accession>A0A106BY60</accession>
<feature type="domain" description="Mce/MlaD" evidence="3">
    <location>
        <begin position="41"/>
        <end position="136"/>
    </location>
</feature>
<dbReference type="InterPro" id="IPR003399">
    <property type="entry name" value="Mce/MlaD"/>
</dbReference>
<evidence type="ECO:0000313" key="5">
    <source>
        <dbReference type="Proteomes" id="UP000055702"/>
    </source>
</evidence>
<dbReference type="AlphaFoldDB" id="A0A106BY60"/>
<gene>
    <name evidence="4" type="ORF">AWJ07_19740</name>
</gene>
<keyword evidence="2" id="KW-0472">Membrane</keyword>
<name>A0A106BY60_SHEFR</name>
<feature type="transmembrane region" description="Helical" evidence="2">
    <location>
        <begin position="7"/>
        <end position="29"/>
    </location>
</feature>
<dbReference type="Pfam" id="PF02470">
    <property type="entry name" value="MlaD"/>
    <property type="match status" value="1"/>
</dbReference>
<dbReference type="RefSeq" id="WP_059746735.1">
    <property type="nucleotide sequence ID" value="NZ_LRDC01000035.1"/>
</dbReference>
<proteinExistence type="predicted"/>
<reference evidence="4 5" key="1">
    <citation type="submission" date="2016-01" db="EMBL/GenBank/DDBJ databases">
        <title>Draft genome of the antarctic isolate Shewanella frigidimarina Ag06-30.</title>
        <authorList>
            <person name="Parmeciano Di Noto G."/>
            <person name="Vazquez S."/>
            <person name="Mac Cormack W."/>
            <person name="Iriarte A."/>
            <person name="Quiroga C."/>
        </authorList>
    </citation>
    <scope>NUCLEOTIDE SEQUENCE [LARGE SCALE GENOMIC DNA]</scope>
    <source>
        <strain evidence="4 5">Ag06-30</strain>
    </source>
</reference>
<evidence type="ECO:0000256" key="2">
    <source>
        <dbReference type="SAM" id="Phobius"/>
    </source>
</evidence>
<keyword evidence="2" id="KW-0812">Transmembrane</keyword>
<evidence type="ECO:0000259" key="3">
    <source>
        <dbReference type="Pfam" id="PF02470"/>
    </source>
</evidence>